<evidence type="ECO:0000313" key="2">
    <source>
        <dbReference type="EMBL" id="MED6198178.1"/>
    </source>
</evidence>
<comment type="caution">
    <text evidence="2">The sequence shown here is derived from an EMBL/GenBank/DDBJ whole genome shotgun (WGS) entry which is preliminary data.</text>
</comment>
<dbReference type="Proteomes" id="UP001341840">
    <property type="component" value="Unassembled WGS sequence"/>
</dbReference>
<name>A0ABU6XMF8_9FABA</name>
<proteinExistence type="predicted"/>
<reference evidence="2 3" key="1">
    <citation type="journal article" date="2023" name="Plants (Basel)">
        <title>Bridging the Gap: Combining Genomics and Transcriptomics Approaches to Understand Stylosanthes scabra, an Orphan Legume from the Brazilian Caatinga.</title>
        <authorList>
            <person name="Ferreira-Neto J.R.C."/>
            <person name="da Silva M.D."/>
            <person name="Binneck E."/>
            <person name="de Melo N.F."/>
            <person name="da Silva R.H."/>
            <person name="de Melo A.L.T.M."/>
            <person name="Pandolfi V."/>
            <person name="Bustamante F.O."/>
            <person name="Brasileiro-Vidal A.C."/>
            <person name="Benko-Iseppon A.M."/>
        </authorList>
    </citation>
    <scope>NUCLEOTIDE SEQUENCE [LARGE SCALE GENOMIC DNA]</scope>
    <source>
        <tissue evidence="2">Leaves</tissue>
    </source>
</reference>
<dbReference type="EMBL" id="JASCZI010212055">
    <property type="protein sequence ID" value="MED6198178.1"/>
    <property type="molecule type" value="Genomic_DNA"/>
</dbReference>
<feature type="compositionally biased region" description="Basic and acidic residues" evidence="1">
    <location>
        <begin position="62"/>
        <end position="79"/>
    </location>
</feature>
<gene>
    <name evidence="2" type="ORF">PIB30_063572</name>
</gene>
<protein>
    <submittedName>
        <fullName evidence="2">Uncharacterized protein</fullName>
    </submittedName>
</protein>
<evidence type="ECO:0000313" key="3">
    <source>
        <dbReference type="Proteomes" id="UP001341840"/>
    </source>
</evidence>
<feature type="region of interest" description="Disordered" evidence="1">
    <location>
        <begin position="1"/>
        <end position="26"/>
    </location>
</feature>
<sequence length="167" mass="18929">MDKLANLSVTDPPKSDAGKGLGQPPATTFLGIFSQRRDLRIVDKKGTEVHELSVELETQEPEIFKKQDEEGNAKHDSTKTVDTQDMEDGRNMEPNLKKITARKWKKHARELTTPKEQMVDTNEFAQKRKNFMRNVNSGEETEPQSKKKTTTTESITTKAAEQPCRAQ</sequence>
<feature type="region of interest" description="Disordered" evidence="1">
    <location>
        <begin position="57"/>
        <end position="167"/>
    </location>
</feature>
<organism evidence="2 3">
    <name type="scientific">Stylosanthes scabra</name>
    <dbReference type="NCBI Taxonomy" id="79078"/>
    <lineage>
        <taxon>Eukaryota</taxon>
        <taxon>Viridiplantae</taxon>
        <taxon>Streptophyta</taxon>
        <taxon>Embryophyta</taxon>
        <taxon>Tracheophyta</taxon>
        <taxon>Spermatophyta</taxon>
        <taxon>Magnoliopsida</taxon>
        <taxon>eudicotyledons</taxon>
        <taxon>Gunneridae</taxon>
        <taxon>Pentapetalae</taxon>
        <taxon>rosids</taxon>
        <taxon>fabids</taxon>
        <taxon>Fabales</taxon>
        <taxon>Fabaceae</taxon>
        <taxon>Papilionoideae</taxon>
        <taxon>50 kb inversion clade</taxon>
        <taxon>dalbergioids sensu lato</taxon>
        <taxon>Dalbergieae</taxon>
        <taxon>Pterocarpus clade</taxon>
        <taxon>Stylosanthes</taxon>
    </lineage>
</organism>
<evidence type="ECO:0000256" key="1">
    <source>
        <dbReference type="SAM" id="MobiDB-lite"/>
    </source>
</evidence>
<feature type="compositionally biased region" description="Basic residues" evidence="1">
    <location>
        <begin position="99"/>
        <end position="108"/>
    </location>
</feature>
<keyword evidence="3" id="KW-1185">Reference proteome</keyword>
<accession>A0ABU6XMF8</accession>